<evidence type="ECO:0000313" key="4">
    <source>
        <dbReference type="Proteomes" id="UP000249282"/>
    </source>
</evidence>
<dbReference type="Gene3D" id="3.60.10.10">
    <property type="entry name" value="Endonuclease/exonuclease/phosphatase"/>
    <property type="match status" value="1"/>
</dbReference>
<dbReference type="CDD" id="cd10283">
    <property type="entry name" value="MnuA_DNase1-like"/>
    <property type="match status" value="1"/>
</dbReference>
<proteinExistence type="predicted"/>
<dbReference type="CDD" id="cd04486">
    <property type="entry name" value="YhcR_OBF_like"/>
    <property type="match status" value="1"/>
</dbReference>
<dbReference type="PANTHER" id="PTHR42834">
    <property type="entry name" value="ENDONUCLEASE/EXONUCLEASE/PHOSPHATASE FAMILY PROTEIN (AFU_ORTHOLOGUE AFUA_3G09210)"/>
    <property type="match status" value="1"/>
</dbReference>
<dbReference type="PROSITE" id="PS51257">
    <property type="entry name" value="PROKAR_LIPOPROTEIN"/>
    <property type="match status" value="1"/>
</dbReference>
<dbReference type="PANTHER" id="PTHR42834:SF1">
    <property type="entry name" value="ENDONUCLEASE_EXONUCLEASE_PHOSPHATASE FAMILY PROTEIN (AFU_ORTHOLOGUE AFUA_3G09210)"/>
    <property type="match status" value="1"/>
</dbReference>
<dbReference type="InterPro" id="IPR036691">
    <property type="entry name" value="Endo/exonu/phosph_ase_sf"/>
</dbReference>
<dbReference type="NCBIfam" id="NF033681">
    <property type="entry name" value="ExeM_NucH_DNase"/>
    <property type="match status" value="1"/>
</dbReference>
<accession>A0A2W5RHQ7</accession>
<name>A0A2W5RHQ7_ACIJO</name>
<organism evidence="3 4">
    <name type="scientific">Acinetobacter johnsonii</name>
    <dbReference type="NCBI Taxonomy" id="40214"/>
    <lineage>
        <taxon>Bacteria</taxon>
        <taxon>Pseudomonadati</taxon>
        <taxon>Pseudomonadota</taxon>
        <taxon>Gammaproteobacteria</taxon>
        <taxon>Moraxellales</taxon>
        <taxon>Moraxellaceae</taxon>
        <taxon>Acinetobacter</taxon>
    </lineage>
</organism>
<gene>
    <name evidence="3" type="ORF">DI542_10465</name>
</gene>
<dbReference type="PROSITE" id="PS51841">
    <property type="entry name" value="LTD"/>
    <property type="match status" value="1"/>
</dbReference>
<reference evidence="3 4" key="1">
    <citation type="submission" date="2017-11" db="EMBL/GenBank/DDBJ databases">
        <title>Infants hospitalized years apart are colonized by the same room-sourced microbial strains.</title>
        <authorList>
            <person name="Brooks B."/>
            <person name="Olm M.R."/>
            <person name="Firek B.A."/>
            <person name="Baker R."/>
            <person name="Thomas B.C."/>
            <person name="Morowitz M.J."/>
            <person name="Banfield J.F."/>
        </authorList>
    </citation>
    <scope>NUCLEOTIDE SEQUENCE [LARGE SCALE GENOMIC DNA]</scope>
    <source>
        <strain evidence="3">S2_003_000_R3_20</strain>
    </source>
</reference>
<feature type="domain" description="LTD" evidence="2">
    <location>
        <begin position="17"/>
        <end position="130"/>
    </location>
</feature>
<dbReference type="SUPFAM" id="SSF56219">
    <property type="entry name" value="DNase I-like"/>
    <property type="match status" value="1"/>
</dbReference>
<feature type="chain" id="PRO_5015894834" evidence="1">
    <location>
        <begin position="26"/>
        <end position="819"/>
    </location>
</feature>
<dbReference type="InterPro" id="IPR001322">
    <property type="entry name" value="Lamin_tail_dom"/>
</dbReference>
<comment type="caution">
    <text evidence="3">The sequence shown here is derived from an EMBL/GenBank/DDBJ whole genome shotgun (WGS) entry which is preliminary data.</text>
</comment>
<dbReference type="InterPro" id="IPR047971">
    <property type="entry name" value="ExeM-like"/>
</dbReference>
<evidence type="ECO:0000313" key="3">
    <source>
        <dbReference type="EMBL" id="PZQ88499.1"/>
    </source>
</evidence>
<evidence type="ECO:0000259" key="2">
    <source>
        <dbReference type="PROSITE" id="PS51841"/>
    </source>
</evidence>
<dbReference type="Proteomes" id="UP000249282">
    <property type="component" value="Unassembled WGS sequence"/>
</dbReference>
<dbReference type="AlphaFoldDB" id="A0A2W5RHQ7"/>
<sequence>MMKNFKPQILSLSLILAGCSFPAYAQLLFSQYVDGTSNKKGLEIYNPDPTTVNLAEYQIKQFANGSSSANLTVNLTGQLAAKGHYLVGHSALKEALGDTVQQQANLAFNGDDALVLYHNGIAIDRFGTVGERPSTGWGSVATANSFKRILLSNNVSSTGIDVTAPFDLASAWEKWSDRDAFSSYLAGNTVVPPLTTVSCSTTATPIAALQSAAQDVEYVVKGVITADYRYNNGFSGFFVQTPDAQATANTSNAVFVYVPSSSRVTGGQVGQEVIFKGKLKTYQNQLQLQDLSSDINVCNPSASDWVKPMAINLPFDNLTEMSGHAPKRYQGMLVNIPQTLTVSENYDYGRYGQLALSPARLYIPTNLYPAHSTEAKALAQQNLRSKLILDDGYNNQNRTPWLPTSFSAKNTLRTGAQLQNVQGILEYRYNQWRIQPVLGATMPQVLDTINPRTSVPAKATQQVRVAAFNVLNYDNGLAQGFPTERGASSEAEFKKQHQKIVSALKAIDADVYGLMEIANNGYGERSAVAFLAQALGSDWKYVIPPNADKLGTDAIAVAIIYNAKRVKPINVAAVFDDQSQKNRVTMAQTFQALSGGKTFTVIPNHLKSKGSCPDDKTSIEADQGDGQGCWNPTRVKAVQALMQWVAKNPTQVSKPNVLLLGDLNSYAKEDPILALEQANYKVLLNDEKIGQGKTAYSYVFGVASNTQGYGGAGNLDHAIADAALYPLVKKAFAWHINADEPTALDYNEEYKTEEQIAAFYADDAYRSSDHDPVIVDLDLNDAVVNDDDKTSAGSTGLWSALGLISLALYGSLRRRKHQS</sequence>
<dbReference type="EMBL" id="QFQJ01000055">
    <property type="protein sequence ID" value="PZQ88499.1"/>
    <property type="molecule type" value="Genomic_DNA"/>
</dbReference>
<evidence type="ECO:0000256" key="1">
    <source>
        <dbReference type="SAM" id="SignalP"/>
    </source>
</evidence>
<dbReference type="Pfam" id="PF00932">
    <property type="entry name" value="LTD"/>
    <property type="match status" value="1"/>
</dbReference>
<keyword evidence="1" id="KW-0732">Signal</keyword>
<protein>
    <submittedName>
        <fullName evidence="3">Nuclease</fullName>
    </submittedName>
</protein>
<feature type="signal peptide" evidence="1">
    <location>
        <begin position="1"/>
        <end position="25"/>
    </location>
</feature>